<protein>
    <submittedName>
        <fullName evidence="2">Uncharacterized protein</fullName>
    </submittedName>
</protein>
<comment type="caution">
    <text evidence="2">The sequence shown here is derived from an EMBL/GenBank/DDBJ whole genome shotgun (WGS) entry which is preliminary data.</text>
</comment>
<evidence type="ECO:0000313" key="3">
    <source>
        <dbReference type="Proteomes" id="UP001152888"/>
    </source>
</evidence>
<keyword evidence="1" id="KW-0472">Membrane</keyword>
<reference evidence="2" key="1">
    <citation type="submission" date="2022-03" db="EMBL/GenBank/DDBJ databases">
        <authorList>
            <person name="Sayadi A."/>
        </authorList>
    </citation>
    <scope>NUCLEOTIDE SEQUENCE</scope>
</reference>
<dbReference type="EMBL" id="CAKOFQ010008121">
    <property type="protein sequence ID" value="CAH2011845.1"/>
    <property type="molecule type" value="Genomic_DNA"/>
</dbReference>
<organism evidence="2 3">
    <name type="scientific">Acanthoscelides obtectus</name>
    <name type="common">Bean weevil</name>
    <name type="synonym">Bruchus obtectus</name>
    <dbReference type="NCBI Taxonomy" id="200917"/>
    <lineage>
        <taxon>Eukaryota</taxon>
        <taxon>Metazoa</taxon>
        <taxon>Ecdysozoa</taxon>
        <taxon>Arthropoda</taxon>
        <taxon>Hexapoda</taxon>
        <taxon>Insecta</taxon>
        <taxon>Pterygota</taxon>
        <taxon>Neoptera</taxon>
        <taxon>Endopterygota</taxon>
        <taxon>Coleoptera</taxon>
        <taxon>Polyphaga</taxon>
        <taxon>Cucujiformia</taxon>
        <taxon>Chrysomeloidea</taxon>
        <taxon>Chrysomelidae</taxon>
        <taxon>Bruchinae</taxon>
        <taxon>Bruchini</taxon>
        <taxon>Acanthoscelides</taxon>
    </lineage>
</organism>
<sequence>MVLTPKTCLALLEFCPPKFRKSVFPTRKIFPYIYLAILFLNWQYFPNTSLLIWLYFPRVFLLGWHNFPRALLLGLHNFPRAYFLTWLSFLKDRHNFPRAFLLG</sequence>
<dbReference type="Proteomes" id="UP001152888">
    <property type="component" value="Unassembled WGS sequence"/>
</dbReference>
<proteinExistence type="predicted"/>
<name>A0A9P0Q6D3_ACAOB</name>
<dbReference type="AlphaFoldDB" id="A0A9P0Q6D3"/>
<accession>A0A9P0Q6D3</accession>
<gene>
    <name evidence="2" type="ORF">ACAOBT_LOCUS32446</name>
</gene>
<keyword evidence="1" id="KW-0812">Transmembrane</keyword>
<feature type="transmembrane region" description="Helical" evidence="1">
    <location>
        <begin position="29"/>
        <end position="55"/>
    </location>
</feature>
<feature type="transmembrane region" description="Helical" evidence="1">
    <location>
        <begin position="67"/>
        <end position="90"/>
    </location>
</feature>
<evidence type="ECO:0000256" key="1">
    <source>
        <dbReference type="SAM" id="Phobius"/>
    </source>
</evidence>
<evidence type="ECO:0000313" key="2">
    <source>
        <dbReference type="EMBL" id="CAH2011845.1"/>
    </source>
</evidence>
<keyword evidence="3" id="KW-1185">Reference proteome</keyword>
<keyword evidence="1" id="KW-1133">Transmembrane helix</keyword>